<reference evidence="7" key="1">
    <citation type="submission" date="2023-07" db="EMBL/GenBank/DDBJ databases">
        <authorList>
            <person name="Stuckert A."/>
        </authorList>
    </citation>
    <scope>NUCLEOTIDE SEQUENCE</scope>
</reference>
<gene>
    <name evidence="7" type="ORF">RIMI_LOCUS9121664</name>
</gene>
<accession>A0ABN9LGU6</accession>
<dbReference type="EMBL" id="CAUEEQ010018668">
    <property type="protein sequence ID" value="CAJ0941057.1"/>
    <property type="molecule type" value="Genomic_DNA"/>
</dbReference>
<organism evidence="7 8">
    <name type="scientific">Ranitomeya imitator</name>
    <name type="common">mimic poison frog</name>
    <dbReference type="NCBI Taxonomy" id="111125"/>
    <lineage>
        <taxon>Eukaryota</taxon>
        <taxon>Metazoa</taxon>
        <taxon>Chordata</taxon>
        <taxon>Craniata</taxon>
        <taxon>Vertebrata</taxon>
        <taxon>Euteleostomi</taxon>
        <taxon>Amphibia</taxon>
        <taxon>Batrachia</taxon>
        <taxon>Anura</taxon>
        <taxon>Neobatrachia</taxon>
        <taxon>Hyloidea</taxon>
        <taxon>Dendrobatidae</taxon>
        <taxon>Dendrobatinae</taxon>
        <taxon>Ranitomeya</taxon>
    </lineage>
</organism>
<protein>
    <recommendedName>
        <fullName evidence="6">Ig-like domain-containing protein</fullName>
    </recommendedName>
</protein>
<dbReference type="InterPro" id="IPR007110">
    <property type="entry name" value="Ig-like_dom"/>
</dbReference>
<name>A0ABN9LGU6_9NEOB</name>
<dbReference type="InterPro" id="IPR036179">
    <property type="entry name" value="Ig-like_dom_sf"/>
</dbReference>
<dbReference type="PROSITE" id="PS50835">
    <property type="entry name" value="IG_LIKE"/>
    <property type="match status" value="3"/>
</dbReference>
<feature type="domain" description="Ig-like" evidence="6">
    <location>
        <begin position="166"/>
        <end position="258"/>
    </location>
</feature>
<feature type="domain" description="Ig-like" evidence="6">
    <location>
        <begin position="70"/>
        <end position="161"/>
    </location>
</feature>
<dbReference type="InterPro" id="IPR013783">
    <property type="entry name" value="Ig-like_fold"/>
</dbReference>
<evidence type="ECO:0000313" key="8">
    <source>
        <dbReference type="Proteomes" id="UP001176940"/>
    </source>
</evidence>
<dbReference type="SMART" id="SM00406">
    <property type="entry name" value="IGv"/>
    <property type="match status" value="1"/>
</dbReference>
<dbReference type="Proteomes" id="UP001176940">
    <property type="component" value="Unassembled WGS sequence"/>
</dbReference>
<sequence>MSGFYSSMKRVDLKQFHDIDKILVMQFQNMMKLLQTTEMMMAYEFCLHKRFRARVAQDVSVTNKLTSMIGADVTLPCAFSSTDPIVRVTQIMWMKGNAKLAVYNPQHGTHVEDTTHFQMVDQSANSATLKISGVRYTDEGEYLCEVTTFPGGNVKATTSMTVKAIPQNSAEANTKVVAGDQEQVVATCNSVNGRPPARITWYAAIPGNVSNNMVNNTDGTYTVVSQYLLTPSWTADGMPVTCIINYESTDYNIPLKLSVQYTPVVTIEGFDDNWHLNRNGVYLTCNGKGNPPPTSYIWKTADGSPLPASVRAKDNVLYVDEVDERVNRSFLCEVTNALGSRASRQDVLVRVLLWKRLSHWPCVTRINE</sequence>
<dbReference type="SUPFAM" id="SSF48726">
    <property type="entry name" value="Immunoglobulin"/>
    <property type="match status" value="3"/>
</dbReference>
<comment type="caution">
    <text evidence="7">The sequence shown here is derived from an EMBL/GenBank/DDBJ whole genome shotgun (WGS) entry which is preliminary data.</text>
</comment>
<dbReference type="InterPro" id="IPR052659">
    <property type="entry name" value="Nectin/PVR"/>
</dbReference>
<evidence type="ECO:0000256" key="2">
    <source>
        <dbReference type="ARBA" id="ARBA00022692"/>
    </source>
</evidence>
<keyword evidence="3" id="KW-1133">Transmembrane helix</keyword>
<dbReference type="Pfam" id="PF08205">
    <property type="entry name" value="C2-set_2"/>
    <property type="match status" value="1"/>
</dbReference>
<dbReference type="InterPro" id="IPR003599">
    <property type="entry name" value="Ig_sub"/>
</dbReference>
<dbReference type="PANTHER" id="PTHR47387:SF1">
    <property type="entry name" value="NECTIN-2"/>
    <property type="match status" value="1"/>
</dbReference>
<dbReference type="PANTHER" id="PTHR47387">
    <property type="entry name" value="NECTIN-2"/>
    <property type="match status" value="1"/>
</dbReference>
<evidence type="ECO:0000313" key="7">
    <source>
        <dbReference type="EMBL" id="CAJ0941057.1"/>
    </source>
</evidence>
<keyword evidence="4" id="KW-0472">Membrane</keyword>
<keyword evidence="2" id="KW-0812">Transmembrane</keyword>
<dbReference type="Gene3D" id="2.60.40.10">
    <property type="entry name" value="Immunoglobulins"/>
    <property type="match status" value="3"/>
</dbReference>
<proteinExistence type="predicted"/>
<dbReference type="SMART" id="SM00409">
    <property type="entry name" value="IG"/>
    <property type="match status" value="2"/>
</dbReference>
<dbReference type="InterPro" id="IPR013162">
    <property type="entry name" value="CD80_C2-set"/>
</dbReference>
<dbReference type="InterPro" id="IPR013106">
    <property type="entry name" value="Ig_V-set"/>
</dbReference>
<evidence type="ECO:0000256" key="3">
    <source>
        <dbReference type="ARBA" id="ARBA00022989"/>
    </source>
</evidence>
<evidence type="ECO:0000256" key="4">
    <source>
        <dbReference type="ARBA" id="ARBA00023136"/>
    </source>
</evidence>
<dbReference type="InterPro" id="IPR003598">
    <property type="entry name" value="Ig_sub2"/>
</dbReference>
<keyword evidence="5" id="KW-1015">Disulfide bond</keyword>
<keyword evidence="8" id="KW-1185">Reference proteome</keyword>
<dbReference type="SMART" id="SM00408">
    <property type="entry name" value="IGc2"/>
    <property type="match status" value="1"/>
</dbReference>
<evidence type="ECO:0000256" key="1">
    <source>
        <dbReference type="ARBA" id="ARBA00004167"/>
    </source>
</evidence>
<feature type="domain" description="Ig-like" evidence="6">
    <location>
        <begin position="263"/>
        <end position="348"/>
    </location>
</feature>
<comment type="subcellular location">
    <subcellularLocation>
        <location evidence="1">Membrane</location>
        <topology evidence="1">Single-pass membrane protein</topology>
    </subcellularLocation>
</comment>
<evidence type="ECO:0000259" key="6">
    <source>
        <dbReference type="PROSITE" id="PS50835"/>
    </source>
</evidence>
<evidence type="ECO:0000256" key="5">
    <source>
        <dbReference type="ARBA" id="ARBA00023157"/>
    </source>
</evidence>
<dbReference type="Pfam" id="PF07686">
    <property type="entry name" value="V-set"/>
    <property type="match status" value="1"/>
</dbReference>